<evidence type="ECO:0000313" key="4">
    <source>
        <dbReference type="Proteomes" id="UP000236755"/>
    </source>
</evidence>
<keyword evidence="1" id="KW-0472">Membrane</keyword>
<feature type="domain" description="DUF7991" evidence="2">
    <location>
        <begin position="1"/>
        <end position="104"/>
    </location>
</feature>
<sequence>MATILDVGLMAVVFGANTVLAAVLTRFFRLKLHTQWGSALYTAFIVPVVLVVTTITTFSLGVGIDLGSTAAVLGLMIGLPMALGVSIDVLYVTPPEEYELPETTD</sequence>
<dbReference type="RefSeq" id="WP_092633840.1">
    <property type="nucleotide sequence ID" value="NZ_FNQT01000002.1"/>
</dbReference>
<keyword evidence="1" id="KW-0812">Transmembrane</keyword>
<name>A0A1H3Y6M6_9EURY</name>
<protein>
    <recommendedName>
        <fullName evidence="2">DUF7991 domain-containing protein</fullName>
    </recommendedName>
</protein>
<dbReference type="Proteomes" id="UP000236755">
    <property type="component" value="Unassembled WGS sequence"/>
</dbReference>
<feature type="transmembrane region" description="Helical" evidence="1">
    <location>
        <begin position="6"/>
        <end position="28"/>
    </location>
</feature>
<keyword evidence="1" id="KW-1133">Transmembrane helix</keyword>
<proteinExistence type="predicted"/>
<keyword evidence="4" id="KW-1185">Reference proteome</keyword>
<dbReference type="Pfam" id="PF25953">
    <property type="entry name" value="DUF7991"/>
    <property type="match status" value="1"/>
</dbReference>
<gene>
    <name evidence="3" type="ORF">SAMN04488065_1670</name>
</gene>
<dbReference type="EMBL" id="FNQT01000002">
    <property type="protein sequence ID" value="SEA06761.1"/>
    <property type="molecule type" value="Genomic_DNA"/>
</dbReference>
<evidence type="ECO:0000256" key="1">
    <source>
        <dbReference type="SAM" id="Phobius"/>
    </source>
</evidence>
<organism evidence="3 4">
    <name type="scientific">Haloplanus vescus</name>
    <dbReference type="NCBI Taxonomy" id="555874"/>
    <lineage>
        <taxon>Archaea</taxon>
        <taxon>Methanobacteriati</taxon>
        <taxon>Methanobacteriota</taxon>
        <taxon>Stenosarchaea group</taxon>
        <taxon>Halobacteria</taxon>
        <taxon>Halobacteriales</taxon>
        <taxon>Haloferacaceae</taxon>
        <taxon>Haloplanus</taxon>
    </lineage>
</organism>
<feature type="transmembrane region" description="Helical" evidence="1">
    <location>
        <begin position="40"/>
        <end position="64"/>
    </location>
</feature>
<evidence type="ECO:0000313" key="3">
    <source>
        <dbReference type="EMBL" id="SEA06761.1"/>
    </source>
</evidence>
<evidence type="ECO:0000259" key="2">
    <source>
        <dbReference type="Pfam" id="PF25953"/>
    </source>
</evidence>
<dbReference type="InterPro" id="IPR058304">
    <property type="entry name" value="DUF7991"/>
</dbReference>
<feature type="transmembrane region" description="Helical" evidence="1">
    <location>
        <begin position="70"/>
        <end position="92"/>
    </location>
</feature>
<dbReference type="AlphaFoldDB" id="A0A1H3Y6M6"/>
<reference evidence="3 4" key="1">
    <citation type="submission" date="2016-10" db="EMBL/GenBank/DDBJ databases">
        <authorList>
            <person name="de Groot N.N."/>
        </authorList>
    </citation>
    <scope>NUCLEOTIDE SEQUENCE [LARGE SCALE GENOMIC DNA]</scope>
    <source>
        <strain evidence="3 4">CGMCC 1.8712</strain>
    </source>
</reference>
<accession>A0A1H3Y6M6</accession>
<dbReference type="OrthoDB" id="239417at2157"/>